<comment type="caution">
    <text evidence="2">The sequence shown here is derived from an EMBL/GenBank/DDBJ whole genome shotgun (WGS) entry which is preliminary data.</text>
</comment>
<keyword evidence="3" id="KW-1185">Reference proteome</keyword>
<dbReference type="Proteomes" id="UP001642482">
    <property type="component" value="Unassembled WGS sequence"/>
</dbReference>
<keyword evidence="1" id="KW-0539">Nucleus</keyword>
<sequence>MTCMFLDMAMLSTGLINRGFVMLREAIALLQTLKVNRATAPPHEIARCQRLYWDCFLHERFLFIISSRRSAILPPLRSSLPLLDPTIPPNIDAGFGRLVELFCVIDDTFIHCWGGNDVQEENDNSDYFSLCCQRPGIPDLTADWAELDAEECKTAELMDSLTELQHVDIFITRLWLRTLIWQLALSRGLLRSAPPQTAHEGLSLHFPADRLSAQLRGLVCRLQSATSIATHGSGMLQKLFEITTTIADVLALPFPPGQQGLETAQHRRMDDFVFLMPFDSSDNANTQQDI</sequence>
<dbReference type="EMBL" id="CAWUHD010000022">
    <property type="protein sequence ID" value="CAK7216936.1"/>
    <property type="molecule type" value="Genomic_DNA"/>
</dbReference>
<accession>A0ABP0BCL3</accession>
<dbReference type="PANTHER" id="PTHR31668:SF24">
    <property type="entry name" value="TRANSCRIPTION FACTOR, PUTATIVE-RELATED"/>
    <property type="match status" value="1"/>
</dbReference>
<evidence type="ECO:0000313" key="3">
    <source>
        <dbReference type="Proteomes" id="UP001642482"/>
    </source>
</evidence>
<dbReference type="PANTHER" id="PTHR31668">
    <property type="entry name" value="GLUCOSE TRANSPORT TRANSCRIPTION REGULATOR RGT1-RELATED-RELATED"/>
    <property type="match status" value="1"/>
</dbReference>
<organism evidence="2 3">
    <name type="scientific">Sporothrix eucalyptigena</name>
    <dbReference type="NCBI Taxonomy" id="1812306"/>
    <lineage>
        <taxon>Eukaryota</taxon>
        <taxon>Fungi</taxon>
        <taxon>Dikarya</taxon>
        <taxon>Ascomycota</taxon>
        <taxon>Pezizomycotina</taxon>
        <taxon>Sordariomycetes</taxon>
        <taxon>Sordariomycetidae</taxon>
        <taxon>Ophiostomatales</taxon>
        <taxon>Ophiostomataceae</taxon>
        <taxon>Sporothrix</taxon>
    </lineage>
</organism>
<gene>
    <name evidence="2" type="ORF">SEUCBS140593_003034</name>
</gene>
<evidence type="ECO:0008006" key="4">
    <source>
        <dbReference type="Google" id="ProtNLM"/>
    </source>
</evidence>
<name>A0ABP0BCL3_9PEZI</name>
<protein>
    <recommendedName>
        <fullName evidence="4">Transcription factor domain-containing protein</fullName>
    </recommendedName>
</protein>
<evidence type="ECO:0000256" key="1">
    <source>
        <dbReference type="ARBA" id="ARBA00023242"/>
    </source>
</evidence>
<evidence type="ECO:0000313" key="2">
    <source>
        <dbReference type="EMBL" id="CAK7216936.1"/>
    </source>
</evidence>
<dbReference type="InterPro" id="IPR050797">
    <property type="entry name" value="Carb_Metab_Trans_Reg"/>
</dbReference>
<proteinExistence type="predicted"/>
<reference evidence="2 3" key="1">
    <citation type="submission" date="2024-01" db="EMBL/GenBank/DDBJ databases">
        <authorList>
            <person name="Allen C."/>
            <person name="Tagirdzhanova G."/>
        </authorList>
    </citation>
    <scope>NUCLEOTIDE SEQUENCE [LARGE SCALE GENOMIC DNA]</scope>
</reference>